<feature type="domain" description="DUF7514" evidence="2">
    <location>
        <begin position="461"/>
        <end position="590"/>
    </location>
</feature>
<dbReference type="Proteomes" id="UP000801428">
    <property type="component" value="Unassembled WGS sequence"/>
</dbReference>
<feature type="compositionally biased region" description="Polar residues" evidence="1">
    <location>
        <begin position="331"/>
        <end position="341"/>
    </location>
</feature>
<evidence type="ECO:0000313" key="4">
    <source>
        <dbReference type="Proteomes" id="UP000801428"/>
    </source>
</evidence>
<feature type="compositionally biased region" description="Polar residues" evidence="1">
    <location>
        <begin position="35"/>
        <end position="58"/>
    </location>
</feature>
<dbReference type="InterPro" id="IPR055936">
    <property type="entry name" value="DUF7514"/>
</dbReference>
<gene>
    <name evidence="3" type="ORF">E8E13_005330</name>
</gene>
<reference evidence="3" key="1">
    <citation type="submission" date="2019-04" db="EMBL/GenBank/DDBJ databases">
        <title>Sequencing of skin fungus with MAO and IRED activity.</title>
        <authorList>
            <person name="Marsaioli A.J."/>
            <person name="Bonatto J.M.C."/>
            <person name="Reis Junior O."/>
        </authorList>
    </citation>
    <scope>NUCLEOTIDE SEQUENCE</scope>
    <source>
        <strain evidence="3">30M1</strain>
    </source>
</reference>
<feature type="region of interest" description="Disordered" evidence="1">
    <location>
        <begin position="393"/>
        <end position="436"/>
    </location>
</feature>
<proteinExistence type="predicted"/>
<feature type="compositionally biased region" description="Low complexity" evidence="1">
    <location>
        <begin position="128"/>
        <end position="177"/>
    </location>
</feature>
<sequence length="653" mass="70235">MSQYNSMPAPGAYVPPNQSTPSPQGHGAQHQQGGYPQSQAGTAYQQPVQGYGQPSVSHKGSGGAFGQMMNQAVTTGKPMLNKLSKTISSKLGNKPATTGTPQHLQSYSNYQQHHGQQVQSPTPPQSYTFNPQTQQQPAPNTYTSQQSPYQQQNFGQGQGNYFAQQAPGTPQTSHSQSTPPPPPPPPAQQTAPVNGAQFGQGYSTGVGQQAHTQSGQQQQQHVPMTQGQYPGHGQGHHYQEPLHAQHTGQQMGVVGSAPSIPQSPQVPSASPYSPVPQQTQWNNSQAGSGQSFVPAYQQSPPPGPEAHTQSYFPSPAAQSSASSQQWKPLSPTGSESAQNHVPPTSISPPPPPSAQNHTPVMPSVSPVQSQSATPAPQTQFIAELPADLDSLTFANSKPVDNAPPPAPAPSSAQTTHYQAYQSPPAQAGPSSPGFTIPRRAVSISNAPFADPWRFADPLTELPTREFYVIADLIFDALDRKFEPQNTGLLEASKILKSWIDLTEDATQVFSYNSYSAFAKLWSLQGIPHVLVPCQPSLAPIWNFNQHSHAHELKLSAVPTHVTTHTAYIPALNRAGWYKFFFLEMMHGPDNINKLMPALCLETYKPGILHHPELTKRDKAEAPTLQARAAEIQATVINQVCTEIKAMMLADTKA</sequence>
<evidence type="ECO:0000313" key="3">
    <source>
        <dbReference type="EMBL" id="KAF2997153.1"/>
    </source>
</evidence>
<feature type="compositionally biased region" description="Polar residues" evidence="1">
    <location>
        <begin position="83"/>
        <end position="120"/>
    </location>
</feature>
<organism evidence="3 4">
    <name type="scientific">Curvularia kusanoi</name>
    <name type="common">Cochliobolus kusanoi</name>
    <dbReference type="NCBI Taxonomy" id="90978"/>
    <lineage>
        <taxon>Eukaryota</taxon>
        <taxon>Fungi</taxon>
        <taxon>Dikarya</taxon>
        <taxon>Ascomycota</taxon>
        <taxon>Pezizomycotina</taxon>
        <taxon>Dothideomycetes</taxon>
        <taxon>Pleosporomycetidae</taxon>
        <taxon>Pleosporales</taxon>
        <taxon>Pleosporineae</taxon>
        <taxon>Pleosporaceae</taxon>
        <taxon>Curvularia</taxon>
    </lineage>
</organism>
<accession>A0A9P4W3R8</accession>
<protein>
    <recommendedName>
        <fullName evidence="2">DUF7514 domain-containing protein</fullName>
    </recommendedName>
</protein>
<dbReference type="AlphaFoldDB" id="A0A9P4W3R8"/>
<dbReference type="EMBL" id="SWKU01000024">
    <property type="protein sequence ID" value="KAF2997153.1"/>
    <property type="molecule type" value="Genomic_DNA"/>
</dbReference>
<evidence type="ECO:0000259" key="2">
    <source>
        <dbReference type="Pfam" id="PF24355"/>
    </source>
</evidence>
<keyword evidence="4" id="KW-1185">Reference proteome</keyword>
<dbReference type="OrthoDB" id="3941538at2759"/>
<feature type="region of interest" description="Disordered" evidence="1">
    <location>
        <begin position="1"/>
        <end position="376"/>
    </location>
</feature>
<feature type="compositionally biased region" description="Low complexity" evidence="1">
    <location>
        <begin position="362"/>
        <end position="371"/>
    </location>
</feature>
<evidence type="ECO:0000256" key="1">
    <source>
        <dbReference type="SAM" id="MobiDB-lite"/>
    </source>
</evidence>
<feature type="compositionally biased region" description="Low complexity" evidence="1">
    <location>
        <begin position="409"/>
        <end position="433"/>
    </location>
</feature>
<dbReference type="Pfam" id="PF24355">
    <property type="entry name" value="DUF7514"/>
    <property type="match status" value="1"/>
</dbReference>
<feature type="compositionally biased region" description="Low complexity" evidence="1">
    <location>
        <begin position="208"/>
        <end position="231"/>
    </location>
</feature>
<feature type="compositionally biased region" description="Pro residues" evidence="1">
    <location>
        <begin position="178"/>
        <end position="187"/>
    </location>
</feature>
<comment type="caution">
    <text evidence="3">The sequence shown here is derived from an EMBL/GenBank/DDBJ whole genome shotgun (WGS) entry which is preliminary data.</text>
</comment>
<feature type="compositionally biased region" description="Low complexity" evidence="1">
    <location>
        <begin position="313"/>
        <end position="325"/>
    </location>
</feature>
<feature type="compositionally biased region" description="Polar residues" evidence="1">
    <location>
        <begin position="259"/>
        <end position="291"/>
    </location>
</feature>
<name>A0A9P4W3R8_CURKU</name>
<feature type="compositionally biased region" description="Low complexity" evidence="1">
    <location>
        <begin position="24"/>
        <end position="34"/>
    </location>
</feature>